<dbReference type="EMBL" id="JABBGJ010000007">
    <property type="protein sequence ID" value="NML97867.1"/>
    <property type="molecule type" value="Genomic_DNA"/>
</dbReference>
<comment type="caution">
    <text evidence="2">The sequence shown here is derived from an EMBL/GenBank/DDBJ whole genome shotgun (WGS) entry which is preliminary data.</text>
</comment>
<dbReference type="AlphaFoldDB" id="A0A848I651"/>
<evidence type="ECO:0000259" key="1">
    <source>
        <dbReference type="Pfam" id="PF20680"/>
    </source>
</evidence>
<name>A0A848I651_9BURK</name>
<feature type="domain" description="DUF6817" evidence="1">
    <location>
        <begin position="8"/>
        <end position="92"/>
    </location>
</feature>
<dbReference type="RefSeq" id="WP_169484949.1">
    <property type="nucleotide sequence ID" value="NZ_JABBGJ010000007.1"/>
</dbReference>
<proteinExistence type="predicted"/>
<gene>
    <name evidence="2" type="ORF">HHL24_07885</name>
</gene>
<evidence type="ECO:0000313" key="2">
    <source>
        <dbReference type="EMBL" id="NML97867.1"/>
    </source>
</evidence>
<reference evidence="2 3" key="1">
    <citation type="submission" date="2020-04" db="EMBL/GenBank/DDBJ databases">
        <title>Paraburkholderia sp. RP-4-7 isolated from soil.</title>
        <authorList>
            <person name="Dahal R.H."/>
        </authorList>
    </citation>
    <scope>NUCLEOTIDE SEQUENCE [LARGE SCALE GENOMIC DNA]</scope>
    <source>
        <strain evidence="2 3">RP-4-7</strain>
    </source>
</reference>
<keyword evidence="3" id="KW-1185">Reference proteome</keyword>
<dbReference type="Pfam" id="PF20680">
    <property type="entry name" value="DUF6817"/>
    <property type="match status" value="1"/>
</dbReference>
<evidence type="ECO:0000313" key="3">
    <source>
        <dbReference type="Proteomes" id="UP000544134"/>
    </source>
</evidence>
<dbReference type="InterPro" id="IPR049202">
    <property type="entry name" value="DUF6817"/>
</dbReference>
<protein>
    <recommendedName>
        <fullName evidence="1">DUF6817 domain-containing protein</fullName>
    </recommendedName>
</protein>
<accession>A0A848I651</accession>
<sequence>MDADIREVLRQFGTDEVDHFGRPLTEHLMETSRWLQKWGNPMTLSLAGAFHSIYGTEEFRQKTLPLDRRSDVRAVIGAEAEALAYLFCFANRHSLFEQADAGPFEIPLPSLGYSTEVSTETYTALIELEAANIIDQALHQPNAPARAGPFWLARFDFKAAFLSEGAKVDCRQVLGSLGPTV</sequence>
<dbReference type="Proteomes" id="UP000544134">
    <property type="component" value="Unassembled WGS sequence"/>
</dbReference>
<organism evidence="2 3">
    <name type="scientific">Paraburkholderia polaris</name>
    <dbReference type="NCBI Taxonomy" id="2728848"/>
    <lineage>
        <taxon>Bacteria</taxon>
        <taxon>Pseudomonadati</taxon>
        <taxon>Pseudomonadota</taxon>
        <taxon>Betaproteobacteria</taxon>
        <taxon>Burkholderiales</taxon>
        <taxon>Burkholderiaceae</taxon>
        <taxon>Paraburkholderia</taxon>
    </lineage>
</organism>